<comment type="caution">
    <text evidence="1">The sequence shown here is derived from an EMBL/GenBank/DDBJ whole genome shotgun (WGS) entry which is preliminary data.</text>
</comment>
<dbReference type="EMBL" id="JAHLQT010039062">
    <property type="protein sequence ID" value="KAG7156733.1"/>
    <property type="molecule type" value="Genomic_DNA"/>
</dbReference>
<dbReference type="Proteomes" id="UP000747542">
    <property type="component" value="Unassembled WGS sequence"/>
</dbReference>
<proteinExistence type="predicted"/>
<gene>
    <name evidence="1" type="ORF">Hamer_G006730</name>
</gene>
<reference evidence="1" key="1">
    <citation type="journal article" date="2021" name="Sci. Adv.">
        <title>The American lobster genome reveals insights on longevity, neural, and immune adaptations.</title>
        <authorList>
            <person name="Polinski J.M."/>
            <person name="Zimin A.V."/>
            <person name="Clark K.F."/>
            <person name="Kohn A.B."/>
            <person name="Sadowski N."/>
            <person name="Timp W."/>
            <person name="Ptitsyn A."/>
            <person name="Khanna P."/>
            <person name="Romanova D.Y."/>
            <person name="Williams P."/>
            <person name="Greenwood S.J."/>
            <person name="Moroz L.L."/>
            <person name="Walt D.R."/>
            <person name="Bodnar A.G."/>
        </authorList>
    </citation>
    <scope>NUCLEOTIDE SEQUENCE</scope>
    <source>
        <strain evidence="1">GMGI-L3</strain>
    </source>
</reference>
<evidence type="ECO:0000313" key="2">
    <source>
        <dbReference type="Proteomes" id="UP000747542"/>
    </source>
</evidence>
<dbReference type="AlphaFoldDB" id="A0A8J5JLT5"/>
<name>A0A8J5JLT5_HOMAM</name>
<evidence type="ECO:0000313" key="1">
    <source>
        <dbReference type="EMBL" id="KAG7156733.1"/>
    </source>
</evidence>
<sequence length="72" mass="7696">MICIAYGCYGLRLKPTIGHTHSKPHPHRATCSLYHTHPGPHAARAMAIPTLGHTRRATPTMGNTSGGGSLRI</sequence>
<protein>
    <submittedName>
        <fullName evidence="1">Uncharacterized protein</fullName>
    </submittedName>
</protein>
<accession>A0A8J5JLT5</accession>
<organism evidence="1 2">
    <name type="scientific">Homarus americanus</name>
    <name type="common">American lobster</name>
    <dbReference type="NCBI Taxonomy" id="6706"/>
    <lineage>
        <taxon>Eukaryota</taxon>
        <taxon>Metazoa</taxon>
        <taxon>Ecdysozoa</taxon>
        <taxon>Arthropoda</taxon>
        <taxon>Crustacea</taxon>
        <taxon>Multicrustacea</taxon>
        <taxon>Malacostraca</taxon>
        <taxon>Eumalacostraca</taxon>
        <taxon>Eucarida</taxon>
        <taxon>Decapoda</taxon>
        <taxon>Pleocyemata</taxon>
        <taxon>Astacidea</taxon>
        <taxon>Nephropoidea</taxon>
        <taxon>Nephropidae</taxon>
        <taxon>Homarus</taxon>
    </lineage>
</organism>
<keyword evidence="2" id="KW-1185">Reference proteome</keyword>